<evidence type="ECO:0000256" key="1">
    <source>
        <dbReference type="ARBA" id="ARBA00001576"/>
    </source>
</evidence>
<feature type="region of interest" description="Disordered" evidence="12">
    <location>
        <begin position="599"/>
        <end position="627"/>
    </location>
</feature>
<protein>
    <recommendedName>
        <fullName evidence="4">Trehalase</fullName>
        <ecNumber evidence="3">3.2.1.28</ecNumber>
    </recommendedName>
    <alternativeName>
        <fullName evidence="8">Alpha,alpha-trehalase</fullName>
    </alternativeName>
    <alternativeName>
        <fullName evidence="9">Alpha,alpha-trehalose glucohydrolase</fullName>
    </alternativeName>
</protein>
<comment type="similarity">
    <text evidence="2">Belongs to the glycosyl hydrolase 15 family.</text>
</comment>
<dbReference type="FunFam" id="1.50.10.10:FF:000005">
    <property type="entry name" value="Glycosyl hydrolase, glucoamylase"/>
    <property type="match status" value="1"/>
</dbReference>
<comment type="pathway">
    <text evidence="11">Glycan degradation; trehalose degradation; D-glucose from alpha,alpha-trehalose: step 1/1.</text>
</comment>
<name>A0A1Y6BLV2_9PROT</name>
<evidence type="ECO:0000256" key="9">
    <source>
        <dbReference type="ARBA" id="ARBA00031637"/>
    </source>
</evidence>
<evidence type="ECO:0000259" key="13">
    <source>
        <dbReference type="Pfam" id="PF00723"/>
    </source>
</evidence>
<dbReference type="PANTHER" id="PTHR31616">
    <property type="entry name" value="TREHALASE"/>
    <property type="match status" value="1"/>
</dbReference>
<evidence type="ECO:0000256" key="8">
    <source>
        <dbReference type="ARBA" id="ARBA00030473"/>
    </source>
</evidence>
<evidence type="ECO:0000256" key="11">
    <source>
        <dbReference type="ARBA" id="ARBA00060615"/>
    </source>
</evidence>
<dbReference type="InterPro" id="IPR012341">
    <property type="entry name" value="6hp_glycosidase-like_sf"/>
</dbReference>
<accession>A0A1Y6BLV2</accession>
<evidence type="ECO:0000256" key="12">
    <source>
        <dbReference type="SAM" id="MobiDB-lite"/>
    </source>
</evidence>
<evidence type="ECO:0000256" key="7">
    <source>
        <dbReference type="ARBA" id="ARBA00023295"/>
    </source>
</evidence>
<comment type="catalytic activity">
    <reaction evidence="1">
        <text>alpha,alpha-trehalose + H2O = alpha-D-glucose + beta-D-glucose</text>
        <dbReference type="Rhea" id="RHEA:32675"/>
        <dbReference type="ChEBI" id="CHEBI:15377"/>
        <dbReference type="ChEBI" id="CHEBI:15903"/>
        <dbReference type="ChEBI" id="CHEBI:16551"/>
        <dbReference type="ChEBI" id="CHEBI:17925"/>
        <dbReference type="EC" id="3.2.1.28"/>
    </reaction>
</comment>
<evidence type="ECO:0000259" key="14">
    <source>
        <dbReference type="Pfam" id="PF19291"/>
    </source>
</evidence>
<dbReference type="Pfam" id="PF19291">
    <property type="entry name" value="TREH_N"/>
    <property type="match status" value="1"/>
</dbReference>
<dbReference type="EC" id="3.2.1.28" evidence="3"/>
<dbReference type="PANTHER" id="PTHR31616:SF0">
    <property type="entry name" value="GLUCAN 1,4-ALPHA-GLUCOSIDASE"/>
    <property type="match status" value="1"/>
</dbReference>
<feature type="domain" description="GH15-like" evidence="13">
    <location>
        <begin position="227"/>
        <end position="590"/>
    </location>
</feature>
<dbReference type="Proteomes" id="UP000192917">
    <property type="component" value="Unassembled WGS sequence"/>
</dbReference>
<keyword evidence="7" id="KW-0326">Glycosidase</keyword>
<evidence type="ECO:0000256" key="4">
    <source>
        <dbReference type="ARBA" id="ARBA00019905"/>
    </source>
</evidence>
<dbReference type="InterPro" id="IPR008928">
    <property type="entry name" value="6-hairpin_glycosidase_sf"/>
</dbReference>
<reference evidence="15 16" key="1">
    <citation type="submission" date="2017-04" db="EMBL/GenBank/DDBJ databases">
        <authorList>
            <person name="Afonso C.L."/>
            <person name="Miller P.J."/>
            <person name="Scott M.A."/>
            <person name="Spackman E."/>
            <person name="Goraichik I."/>
            <person name="Dimitrov K.M."/>
            <person name="Suarez D.L."/>
            <person name="Swayne D.E."/>
        </authorList>
    </citation>
    <scope>NUCLEOTIDE SEQUENCE [LARGE SCALE GENOMIC DNA]</scope>
    <source>
        <strain evidence="15 16">USBA 355</strain>
    </source>
</reference>
<dbReference type="InterPro" id="IPR011613">
    <property type="entry name" value="GH15-like"/>
</dbReference>
<evidence type="ECO:0000256" key="3">
    <source>
        <dbReference type="ARBA" id="ARBA00012757"/>
    </source>
</evidence>
<dbReference type="AlphaFoldDB" id="A0A1Y6BLV2"/>
<evidence type="ECO:0000313" key="15">
    <source>
        <dbReference type="EMBL" id="SMF14160.1"/>
    </source>
</evidence>
<dbReference type="GO" id="GO:0004555">
    <property type="term" value="F:alpha,alpha-trehalase activity"/>
    <property type="evidence" value="ECO:0007669"/>
    <property type="project" value="UniProtKB-EC"/>
</dbReference>
<keyword evidence="5" id="KW-0378">Hydrolase</keyword>
<keyword evidence="6" id="KW-0119">Carbohydrate metabolism</keyword>
<dbReference type="GO" id="GO:0005993">
    <property type="term" value="P:trehalose catabolic process"/>
    <property type="evidence" value="ECO:0007669"/>
    <property type="project" value="UniProtKB-ARBA"/>
</dbReference>
<comment type="cofactor">
    <cofactor evidence="10">
        <name>phosphate</name>
        <dbReference type="ChEBI" id="CHEBI:43474"/>
    </cofactor>
</comment>
<dbReference type="STRING" id="560819.SAMN05428998_105238"/>
<dbReference type="RefSeq" id="WP_085122293.1">
    <property type="nucleotide sequence ID" value="NZ_FWZX01000005.1"/>
</dbReference>
<feature type="domain" description="Trehalase-like N-terminal" evidence="14">
    <location>
        <begin position="3"/>
        <end position="157"/>
    </location>
</feature>
<dbReference type="InterPro" id="IPR045582">
    <property type="entry name" value="Trehalase-like_N"/>
</dbReference>
<evidence type="ECO:0000256" key="10">
    <source>
        <dbReference type="ARBA" id="ARBA00053030"/>
    </source>
</evidence>
<evidence type="ECO:0000256" key="2">
    <source>
        <dbReference type="ARBA" id="ARBA00006188"/>
    </source>
</evidence>
<dbReference type="Gene3D" id="1.50.10.10">
    <property type="match status" value="1"/>
</dbReference>
<feature type="compositionally biased region" description="Polar residues" evidence="12">
    <location>
        <begin position="610"/>
        <end position="621"/>
    </location>
</feature>
<gene>
    <name evidence="15" type="ORF">SAMN05428998_105238</name>
</gene>
<proteinExistence type="inferred from homology"/>
<dbReference type="EMBL" id="FWZX01000005">
    <property type="protein sequence ID" value="SMF14160.1"/>
    <property type="molecule type" value="Genomic_DNA"/>
</dbReference>
<organism evidence="15 16">
    <name type="scientific">Tistlia consotensis USBA 355</name>
    <dbReference type="NCBI Taxonomy" id="560819"/>
    <lineage>
        <taxon>Bacteria</taxon>
        <taxon>Pseudomonadati</taxon>
        <taxon>Pseudomonadota</taxon>
        <taxon>Alphaproteobacteria</taxon>
        <taxon>Rhodospirillales</taxon>
        <taxon>Rhodovibrionaceae</taxon>
        <taxon>Tistlia</taxon>
    </lineage>
</organism>
<dbReference type="Pfam" id="PF00723">
    <property type="entry name" value="Glyco_hydro_15"/>
    <property type="match status" value="1"/>
</dbReference>
<keyword evidence="16" id="KW-1185">Reference proteome</keyword>
<evidence type="ECO:0000256" key="6">
    <source>
        <dbReference type="ARBA" id="ARBA00023277"/>
    </source>
</evidence>
<sequence>MSKAIEDYGFIGNLRSCALVGRDGSIDWLCLPRFDSDACFAALLGTGEHGRWLLAPAGEVRATSRRYLPGTPILETTFETAEGKASVTDFMPLGGGVDPDGRTGEVVRLVKGLEGRVEMTLELVLRFGYGRTVPWVRRRDYGLRAVAGPDAVEFVTPVRLRGEDMKTRADFAVETGESVPFTLSYHPSIDEPRFVDDREVLLQRTAGWWREWSERCTLPDPAPEPWREAVRRSLITLKAMSFEPTGGLVAAPTASLPEQLGGSRNWDYRYCWIRDATVTLYALVNSGYFEEAGAFRNWLLRAAAGDPGQMQIMYGLGGERRLTEVELPWLPGYAGSRPVRIGNGAHGQRQLDVFGELMDALHLARRSHLGPYKAAWRLQGVLLDQLGELWREPDEGIWEVRGGRRHFTYSKMMCWVAFDRGIKAVESFGLEGPVEDWKRSRDEIRADILARGYDAERNTLVQSYGSKALDASLLLAAEVGFLAADDRRYRGTVEAIERELLHEGFVRRYRTDEAEDGLSGEEGTFLVCSFWLADAYVLLGRLDDAIALFDRLLAVRNDLGLLAEEYDPKAGRQLGNFPQAFSHVGLVNTAHNLLRARGPARQRANHGALPQSSDASVQTEATEVEQD</sequence>
<evidence type="ECO:0000256" key="5">
    <source>
        <dbReference type="ARBA" id="ARBA00022801"/>
    </source>
</evidence>
<dbReference type="SUPFAM" id="SSF48208">
    <property type="entry name" value="Six-hairpin glycosidases"/>
    <property type="match status" value="1"/>
</dbReference>
<evidence type="ECO:0000313" key="16">
    <source>
        <dbReference type="Proteomes" id="UP000192917"/>
    </source>
</evidence>